<dbReference type="GO" id="GO:0042742">
    <property type="term" value="P:defense response to bacterium"/>
    <property type="evidence" value="ECO:0007669"/>
    <property type="project" value="UniProtKB-KW"/>
</dbReference>
<evidence type="ECO:0008006" key="4">
    <source>
        <dbReference type="Google" id="ProtNLM"/>
    </source>
</evidence>
<sequence length="189" mass="21154">MLSEKELETLRNKLAEYEGEIPHMYLDSKGLVTVGVGNLITSVQAAQALSFINKAGEPATADEIKADYDSVKQQQGNRIASFYKPFTKLVMTQEGMDELTNKHIDTFYKEIKKIFSEFDDFPSAAKLALLDLIFNLGMTNLKNKWPNLNKAVNAKNWTDAALASKRRAPVSDARNKYVKDLFEKAASLA</sequence>
<dbReference type="GO" id="GO:0031640">
    <property type="term" value="P:killing of cells of another organism"/>
    <property type="evidence" value="ECO:0007669"/>
    <property type="project" value="UniProtKB-KW"/>
</dbReference>
<name>A0A3B0WXZ1_9ZZZZ</name>
<accession>A0A3B0WXZ1</accession>
<keyword evidence="1" id="KW-0929">Antimicrobial</keyword>
<evidence type="ECO:0000256" key="1">
    <source>
        <dbReference type="ARBA" id="ARBA00022529"/>
    </source>
</evidence>
<dbReference type="InterPro" id="IPR023347">
    <property type="entry name" value="Lysozyme_dom_sf"/>
</dbReference>
<dbReference type="EMBL" id="UOFH01000166">
    <property type="protein sequence ID" value="VAW60885.1"/>
    <property type="molecule type" value="Genomic_DNA"/>
</dbReference>
<evidence type="ECO:0000256" key="2">
    <source>
        <dbReference type="ARBA" id="ARBA00022638"/>
    </source>
</evidence>
<evidence type="ECO:0000313" key="3">
    <source>
        <dbReference type="EMBL" id="VAW60885.1"/>
    </source>
</evidence>
<dbReference type="PANTHER" id="PTHR37406">
    <property type="entry name" value="T4-TYPE LYSOZYME 1-RELATED"/>
    <property type="match status" value="1"/>
</dbReference>
<dbReference type="Gene3D" id="1.10.530.40">
    <property type="match status" value="1"/>
</dbReference>
<organism evidence="3">
    <name type="scientific">hydrothermal vent metagenome</name>
    <dbReference type="NCBI Taxonomy" id="652676"/>
    <lineage>
        <taxon>unclassified sequences</taxon>
        <taxon>metagenomes</taxon>
        <taxon>ecological metagenomes</taxon>
    </lineage>
</organism>
<dbReference type="GO" id="GO:0009253">
    <property type="term" value="P:peptidoglycan catabolic process"/>
    <property type="evidence" value="ECO:0007669"/>
    <property type="project" value="InterPro"/>
</dbReference>
<dbReference type="GO" id="GO:0003796">
    <property type="term" value="F:lysozyme activity"/>
    <property type="evidence" value="ECO:0007669"/>
    <property type="project" value="InterPro"/>
</dbReference>
<dbReference type="InterPro" id="IPR002196">
    <property type="entry name" value="Glyco_hydro_24"/>
</dbReference>
<dbReference type="InterPro" id="IPR023346">
    <property type="entry name" value="Lysozyme-like_dom_sf"/>
</dbReference>
<proteinExistence type="predicted"/>
<reference evidence="3" key="1">
    <citation type="submission" date="2018-06" db="EMBL/GenBank/DDBJ databases">
        <authorList>
            <person name="Zhirakovskaya E."/>
        </authorList>
    </citation>
    <scope>NUCLEOTIDE SEQUENCE</scope>
</reference>
<dbReference type="Pfam" id="PF00959">
    <property type="entry name" value="Phage_lysozyme"/>
    <property type="match status" value="1"/>
</dbReference>
<gene>
    <name evidence="3" type="ORF">MNBD_GAMMA08-889</name>
</gene>
<dbReference type="InterPro" id="IPR052619">
    <property type="entry name" value="Phage_lysozyme-like"/>
</dbReference>
<keyword evidence="2" id="KW-0081">Bacteriolytic enzyme</keyword>
<protein>
    <recommendedName>
        <fullName evidence="4">Lysozyme</fullName>
    </recommendedName>
</protein>
<dbReference type="GO" id="GO:0016998">
    <property type="term" value="P:cell wall macromolecule catabolic process"/>
    <property type="evidence" value="ECO:0007669"/>
    <property type="project" value="InterPro"/>
</dbReference>
<dbReference type="SUPFAM" id="SSF53955">
    <property type="entry name" value="Lysozyme-like"/>
    <property type="match status" value="1"/>
</dbReference>
<dbReference type="PANTHER" id="PTHR37406:SF1">
    <property type="entry name" value="T4-TYPE LYSOZYME 1-RELATED"/>
    <property type="match status" value="1"/>
</dbReference>
<dbReference type="AlphaFoldDB" id="A0A3B0WXZ1"/>